<evidence type="ECO:0000313" key="2">
    <source>
        <dbReference type="Proteomes" id="UP000190867"/>
    </source>
</evidence>
<dbReference type="EMBL" id="MUYA01000008">
    <property type="protein sequence ID" value="OOR98927.1"/>
    <property type="molecule type" value="Genomic_DNA"/>
</dbReference>
<dbReference type="CDD" id="cd00761">
    <property type="entry name" value="Glyco_tranf_GTA_type"/>
    <property type="match status" value="1"/>
</dbReference>
<gene>
    <name evidence="1" type="ORF">B0187_06605</name>
</gene>
<dbReference type="RefSeq" id="WP_078237072.1">
    <property type="nucleotide sequence ID" value="NZ_MUYA01000008.1"/>
</dbReference>
<dbReference type="GO" id="GO:0016740">
    <property type="term" value="F:transferase activity"/>
    <property type="evidence" value="ECO:0007669"/>
    <property type="project" value="UniProtKB-KW"/>
</dbReference>
<dbReference type="STRING" id="734.B0187_06605"/>
<comment type="caution">
    <text evidence="1">The sequence shown here is derived from an EMBL/GenBank/DDBJ whole genome shotgun (WGS) entry which is preliminary data.</text>
</comment>
<proteinExistence type="predicted"/>
<reference evidence="1 2" key="1">
    <citation type="submission" date="2017-02" db="EMBL/GenBank/DDBJ databases">
        <title>Draft genome sequence of Haemophilus paracuniculus CCUG 43573 type strain.</title>
        <authorList>
            <person name="Engstrom-Jakobsson H."/>
            <person name="Salva-Serra F."/>
            <person name="Thorell K."/>
            <person name="Gonzales-Siles L."/>
            <person name="Karlsson R."/>
            <person name="Boulund F."/>
            <person name="Engstrand L."/>
            <person name="Kristiansson E."/>
            <person name="Moore E."/>
        </authorList>
    </citation>
    <scope>NUCLEOTIDE SEQUENCE [LARGE SCALE GENOMIC DNA]</scope>
    <source>
        <strain evidence="1 2">CCUG 43573</strain>
    </source>
</reference>
<dbReference type="SUPFAM" id="SSF53448">
    <property type="entry name" value="Nucleotide-diphospho-sugar transferases"/>
    <property type="match status" value="1"/>
</dbReference>
<dbReference type="OrthoDB" id="8742915at2"/>
<evidence type="ECO:0000313" key="1">
    <source>
        <dbReference type="EMBL" id="OOR98927.1"/>
    </source>
</evidence>
<name>A0A1T0ARF3_9PAST</name>
<dbReference type="AlphaFoldDB" id="A0A1T0ARF3"/>
<protein>
    <submittedName>
        <fullName evidence="1">Glycosyltransferase</fullName>
    </submittedName>
</protein>
<organism evidence="1 2">
    <name type="scientific">Haemophilus paracuniculus</name>
    <dbReference type="NCBI Taxonomy" id="734"/>
    <lineage>
        <taxon>Bacteria</taxon>
        <taxon>Pseudomonadati</taxon>
        <taxon>Pseudomonadota</taxon>
        <taxon>Gammaproteobacteria</taxon>
        <taxon>Pasteurellales</taxon>
        <taxon>Pasteurellaceae</taxon>
        <taxon>Haemophilus</taxon>
    </lineage>
</organism>
<sequence>MNPIPENHRHQIAVVIITIGRDNLLRAVRSVFQQKFEGKIQVLIGVDIDKFQQIPQLRATLEQECPTHISLVWLDLGYSTSKRHGGVQECFYGGSLRTALSFLADAPFVTYLDDDDWFLPNHLEFVHYALSQYPKAKWAFTLSYYADPNSEEILCLDEIESVGVNKGAYREKFGGFVRPSGLTLNLIETLPYLHCWSQAFNARGEGEDRLMFDQLKFLPYCEITVGTVCCALDPKDGMHSERMKFIEHKLGRKVELAEKAQSLR</sequence>
<keyword evidence="2" id="KW-1185">Reference proteome</keyword>
<dbReference type="Proteomes" id="UP000190867">
    <property type="component" value="Unassembled WGS sequence"/>
</dbReference>
<dbReference type="Gene3D" id="3.90.550.10">
    <property type="entry name" value="Spore Coat Polysaccharide Biosynthesis Protein SpsA, Chain A"/>
    <property type="match status" value="1"/>
</dbReference>
<keyword evidence="1" id="KW-0808">Transferase</keyword>
<accession>A0A1T0ARF3</accession>
<dbReference type="InterPro" id="IPR029044">
    <property type="entry name" value="Nucleotide-diphossugar_trans"/>
</dbReference>